<dbReference type="InterPro" id="IPR003423">
    <property type="entry name" value="OMP_efflux"/>
</dbReference>
<evidence type="ECO:0000256" key="5">
    <source>
        <dbReference type="ARBA" id="ARBA00022692"/>
    </source>
</evidence>
<dbReference type="Pfam" id="PF02321">
    <property type="entry name" value="OEP"/>
    <property type="match status" value="2"/>
</dbReference>
<dbReference type="GO" id="GO:0009279">
    <property type="term" value="C:cell outer membrane"/>
    <property type="evidence" value="ECO:0007669"/>
    <property type="project" value="UniProtKB-SubCell"/>
</dbReference>
<dbReference type="GO" id="GO:0015288">
    <property type="term" value="F:porin activity"/>
    <property type="evidence" value="ECO:0007669"/>
    <property type="project" value="TreeGrafter"/>
</dbReference>
<keyword evidence="5" id="KW-0812">Transmembrane</keyword>
<comment type="subcellular location">
    <subcellularLocation>
        <location evidence="1">Cell outer membrane</location>
    </subcellularLocation>
</comment>
<dbReference type="Proteomes" id="UP000078503">
    <property type="component" value="Unassembled WGS sequence"/>
</dbReference>
<dbReference type="Gene3D" id="1.20.1600.10">
    <property type="entry name" value="Outer membrane efflux proteins (OEP)"/>
    <property type="match status" value="1"/>
</dbReference>
<dbReference type="OrthoDB" id="9813458at2"/>
<organism evidence="8 9">
    <name type="scientific">Photobacterium jeanii</name>
    <dbReference type="NCBI Taxonomy" id="858640"/>
    <lineage>
        <taxon>Bacteria</taxon>
        <taxon>Pseudomonadati</taxon>
        <taxon>Pseudomonadota</taxon>
        <taxon>Gammaproteobacteria</taxon>
        <taxon>Vibrionales</taxon>
        <taxon>Vibrionaceae</taxon>
        <taxon>Photobacterium</taxon>
    </lineage>
</organism>
<keyword evidence="6" id="KW-0472">Membrane</keyword>
<comment type="caution">
    <text evidence="8">The sequence shown here is derived from an EMBL/GenBank/DDBJ whole genome shotgun (WGS) entry which is preliminary data.</text>
</comment>
<dbReference type="AlphaFoldDB" id="A0A178KMS7"/>
<evidence type="ECO:0000256" key="3">
    <source>
        <dbReference type="ARBA" id="ARBA00022448"/>
    </source>
</evidence>
<protein>
    <submittedName>
        <fullName evidence="8">ABC transporter permease</fullName>
    </submittedName>
</protein>
<reference evidence="8 9" key="1">
    <citation type="submission" date="2016-03" db="EMBL/GenBank/DDBJ databases">
        <title>Photobacterium proteolyticum sp. nov. a protease producing bacterium isolated from ocean sediments of Laizhou Bay.</title>
        <authorList>
            <person name="Li Y."/>
        </authorList>
    </citation>
    <scope>NUCLEOTIDE SEQUENCE [LARGE SCALE GENOMIC DNA]</scope>
    <source>
        <strain evidence="8 9">R-40508</strain>
    </source>
</reference>
<keyword evidence="7" id="KW-0998">Cell outer membrane</keyword>
<accession>A0A178KMS7</accession>
<proteinExistence type="inferred from homology"/>
<evidence type="ECO:0000256" key="6">
    <source>
        <dbReference type="ARBA" id="ARBA00023136"/>
    </source>
</evidence>
<dbReference type="SUPFAM" id="SSF56954">
    <property type="entry name" value="Outer membrane efflux proteins (OEP)"/>
    <property type="match status" value="1"/>
</dbReference>
<keyword evidence="9" id="KW-1185">Reference proteome</keyword>
<evidence type="ECO:0000256" key="7">
    <source>
        <dbReference type="ARBA" id="ARBA00023237"/>
    </source>
</evidence>
<dbReference type="GO" id="GO:1990281">
    <property type="term" value="C:efflux pump complex"/>
    <property type="evidence" value="ECO:0007669"/>
    <property type="project" value="TreeGrafter"/>
</dbReference>
<dbReference type="EMBL" id="LVHF01000012">
    <property type="protein sequence ID" value="OAN18064.1"/>
    <property type="molecule type" value="Genomic_DNA"/>
</dbReference>
<evidence type="ECO:0000256" key="1">
    <source>
        <dbReference type="ARBA" id="ARBA00004442"/>
    </source>
</evidence>
<comment type="similarity">
    <text evidence="2">Belongs to the outer membrane factor (OMF) (TC 1.B.17) family.</text>
</comment>
<gene>
    <name evidence="8" type="ORF">A3K86_03870</name>
</gene>
<dbReference type="PANTHER" id="PTHR30026:SF20">
    <property type="entry name" value="OUTER MEMBRANE PROTEIN TOLC"/>
    <property type="match status" value="1"/>
</dbReference>
<name>A0A178KMS7_9GAMM</name>
<evidence type="ECO:0000313" key="8">
    <source>
        <dbReference type="EMBL" id="OAN18064.1"/>
    </source>
</evidence>
<evidence type="ECO:0000256" key="4">
    <source>
        <dbReference type="ARBA" id="ARBA00022452"/>
    </source>
</evidence>
<dbReference type="GO" id="GO:0015562">
    <property type="term" value="F:efflux transmembrane transporter activity"/>
    <property type="evidence" value="ECO:0007669"/>
    <property type="project" value="InterPro"/>
</dbReference>
<dbReference type="PANTHER" id="PTHR30026">
    <property type="entry name" value="OUTER MEMBRANE PROTEIN TOLC"/>
    <property type="match status" value="1"/>
</dbReference>
<evidence type="ECO:0000313" key="9">
    <source>
        <dbReference type="Proteomes" id="UP000078503"/>
    </source>
</evidence>
<sequence>MSSVSRTKMMKSSKLLRNTWPFRKSANLRHVISSVLLLGISTSPVHADNLLEVVDAALQNNLALNSAETGLRAAEYDVDINRAKFLPSLNASASTNWNDGKTHQHQAPSLDNGYNNHGVNITLSQTLFNLADIYSHSSAKVDLDIEKLRTEQTRQSIIRDTATTYFEYLKARAQIRATQAEFESSQTRLRLITRNVELGNVAGTERYEVLAQKERTANTLRSLKKDQRIVLTKLETLVLQPVSPDFDLQSAVDFEPIGNQQQRQLNQVMYESDYQLLIAQRQVTQSRQALKETGADFVPSLKGSIGYTYDNTNDATANVFPDKGVTEEAKYALTLDVPILNGGRDYYRYEQNKVNIEKAEIDLEDRKQQSQQSFDEFIYNINDFSASLDSLAEIIKANYASYIGIQKAHKLGTRTITDLLSAESKLFSSIRDYENARYDYIITTLQLNDRIGNLTPVTIGKIAEQMSPMNDSKADSPIPFHLLAQ</sequence>
<dbReference type="InterPro" id="IPR051906">
    <property type="entry name" value="TolC-like"/>
</dbReference>
<evidence type="ECO:0000256" key="2">
    <source>
        <dbReference type="ARBA" id="ARBA00007613"/>
    </source>
</evidence>
<dbReference type="STRING" id="858640.A3K86_03870"/>
<keyword evidence="3" id="KW-0813">Transport</keyword>
<keyword evidence="4" id="KW-1134">Transmembrane beta strand</keyword>